<dbReference type="AlphaFoldDB" id="A0A327R6B0"/>
<keyword evidence="2" id="KW-1185">Reference proteome</keyword>
<dbReference type="OrthoDB" id="1489647at2"/>
<reference evidence="1 2" key="1">
    <citation type="submission" date="2018-06" db="EMBL/GenBank/DDBJ databases">
        <title>Genomic Encyclopedia of Archaeal and Bacterial Type Strains, Phase II (KMG-II): from individual species to whole genera.</title>
        <authorList>
            <person name="Goeker M."/>
        </authorList>
    </citation>
    <scope>NUCLEOTIDE SEQUENCE [LARGE SCALE GENOMIC DNA]</scope>
    <source>
        <strain evidence="1 2">DSM 24464</strain>
    </source>
</reference>
<dbReference type="EMBL" id="QLLO01000009">
    <property type="protein sequence ID" value="RAJ12161.1"/>
    <property type="molecule type" value="Genomic_DNA"/>
</dbReference>
<gene>
    <name evidence="1" type="ORF">LY08_02414</name>
</gene>
<name>A0A327R6B0_9FLAO</name>
<protein>
    <submittedName>
        <fullName evidence="1">Uncharacterized protein</fullName>
    </submittedName>
</protein>
<proteinExistence type="predicted"/>
<comment type="caution">
    <text evidence="1">The sequence shown here is derived from an EMBL/GenBank/DDBJ whole genome shotgun (WGS) entry which is preliminary data.</text>
</comment>
<organism evidence="1 2">
    <name type="scientific">Olleya aquimaris</name>
    <dbReference type="NCBI Taxonomy" id="639310"/>
    <lineage>
        <taxon>Bacteria</taxon>
        <taxon>Pseudomonadati</taxon>
        <taxon>Bacteroidota</taxon>
        <taxon>Flavobacteriia</taxon>
        <taxon>Flavobacteriales</taxon>
        <taxon>Flavobacteriaceae</taxon>
    </lineage>
</organism>
<dbReference type="RefSeq" id="WP_111660682.1">
    <property type="nucleotide sequence ID" value="NZ_QLLO01000009.1"/>
</dbReference>
<dbReference type="Proteomes" id="UP000248703">
    <property type="component" value="Unassembled WGS sequence"/>
</dbReference>
<evidence type="ECO:0000313" key="2">
    <source>
        <dbReference type="Proteomes" id="UP000248703"/>
    </source>
</evidence>
<evidence type="ECO:0000313" key="1">
    <source>
        <dbReference type="EMBL" id="RAJ12161.1"/>
    </source>
</evidence>
<sequence length="400" mass="44688">MALCIALTSCQDEPFDIEPTSNNTINRYEGGVVLENPYATTNMKMALDTIKAKVARGEYILNTGENSLRANSSLLDQFSISNSHTYIKFTPQSEDEVALLKQDSTLVLSDYPLDYEFDDSFHDNRPDLPEGQFPEYFAAVPVGKALPNVNNLPLGDLYIPEDDIFFNGDTATPITSKTVINNEEDLLHHLLYEAYSLVGKEQELLEDGEIIDPSTQQARWIFGRKWYPSGTLTVWDGIGGTTPGGQICQEVIIGFDESQCTGTGFISLYDCIVPIYGTVCETQQIPGGGFVPLQGAQVLMRQWFTVRSGITNANGVFNTGYVRGKARYIIQWERYQYSIRNGSIFQAETRGPKLKNARWNHNIIGGDDEYHAMIHTAAHDYYYGSRFGLKSPPENGFLNS</sequence>
<accession>A0A327R6B0</accession>